<feature type="region of interest" description="Disordered" evidence="1">
    <location>
        <begin position="218"/>
        <end position="237"/>
    </location>
</feature>
<organism evidence="2 3">
    <name type="scientific">Acetobacter orientalis</name>
    <dbReference type="NCBI Taxonomy" id="146474"/>
    <lineage>
        <taxon>Bacteria</taxon>
        <taxon>Pseudomonadati</taxon>
        <taxon>Pseudomonadota</taxon>
        <taxon>Alphaproteobacteria</taxon>
        <taxon>Acetobacterales</taxon>
        <taxon>Acetobacteraceae</taxon>
        <taxon>Acetobacter</taxon>
    </lineage>
</organism>
<proteinExistence type="predicted"/>
<dbReference type="EMBL" id="AP018515">
    <property type="protein sequence ID" value="BBC81255.1"/>
    <property type="molecule type" value="Genomic_DNA"/>
</dbReference>
<dbReference type="AlphaFoldDB" id="A0A2Z5ZLF3"/>
<evidence type="ECO:0000313" key="3">
    <source>
        <dbReference type="Proteomes" id="UP000270034"/>
    </source>
</evidence>
<dbReference type="Proteomes" id="UP000270034">
    <property type="component" value="Chromosome"/>
</dbReference>
<protein>
    <submittedName>
        <fullName evidence="2">Phage-encoded protein-like protein</fullName>
    </submittedName>
</protein>
<sequence length="237" mass="26497">MMPKGPTVFVYANVTSADCSRVSITDNLKAKVTKQELINIAVNKVTAVRMVVPSRLFEMHHTVQVIKERLFKPLLPNLHFWGQNIQTEKVFSERRLIACPTHFDKLDGKSLHDVVCHFRPGTTNKKNSLLLCKPFDDFRTPSIITRGFAASLRETHSINASTVRFDNTSKFTLTFVTKAMSKLCFADAQFTIVLLLNLEGNDLGSHWATSLAGARLKRSGRSSSRGMPVASSRGTMR</sequence>
<accession>A0A2Z5ZLF3</accession>
<reference evidence="2 3" key="1">
    <citation type="submission" date="2018-02" db="EMBL/GenBank/DDBJ databases">
        <title>Acetobacter orientalis genome.</title>
        <authorList>
            <person name="Nakashima N."/>
            <person name="Tamura T."/>
        </authorList>
    </citation>
    <scope>NUCLEOTIDE SEQUENCE [LARGE SCALE GENOMIC DNA]</scope>
    <source>
        <strain evidence="2 3">FAN1</strain>
    </source>
</reference>
<evidence type="ECO:0000313" key="2">
    <source>
        <dbReference type="EMBL" id="BBC81255.1"/>
    </source>
</evidence>
<name>A0A2Z5ZLF3_9PROT</name>
<gene>
    <name evidence="2" type="ORF">AcetOrient_orf04413</name>
</gene>
<dbReference type="KEGG" id="aot:AcetOri_orf04413"/>
<evidence type="ECO:0000256" key="1">
    <source>
        <dbReference type="SAM" id="MobiDB-lite"/>
    </source>
</evidence>